<dbReference type="InterPro" id="IPR000192">
    <property type="entry name" value="Aminotrans_V_dom"/>
</dbReference>
<evidence type="ECO:0000256" key="6">
    <source>
        <dbReference type="ARBA" id="ARBA00022679"/>
    </source>
</evidence>
<dbReference type="RefSeq" id="WP_073014194.1">
    <property type="nucleotide sequence ID" value="NZ_FRBW01000003.1"/>
</dbReference>
<dbReference type="Proteomes" id="UP000186002">
    <property type="component" value="Unassembled WGS sequence"/>
</dbReference>
<dbReference type="InterPro" id="IPR015422">
    <property type="entry name" value="PyrdxlP-dep_Trfase_small"/>
</dbReference>
<protein>
    <recommendedName>
        <fullName evidence="5">Cysteine desulfurase</fullName>
        <ecNumber evidence="4">2.8.1.7</ecNumber>
    </recommendedName>
</protein>
<accession>A0A1M7L5K5</accession>
<dbReference type="SUPFAM" id="SSF53383">
    <property type="entry name" value="PLP-dependent transferases"/>
    <property type="match status" value="1"/>
</dbReference>
<keyword evidence="8" id="KW-0663">Pyridoxal phosphate</keyword>
<reference evidence="14 15" key="1">
    <citation type="submission" date="2016-11" db="EMBL/GenBank/DDBJ databases">
        <authorList>
            <person name="Jaros S."/>
            <person name="Januszkiewicz K."/>
            <person name="Wedrychowicz H."/>
        </authorList>
    </citation>
    <scope>NUCLEOTIDE SEQUENCE [LARGE SCALE GENOMIC DNA]</scope>
    <source>
        <strain evidence="14 15">DSM 22153</strain>
    </source>
</reference>
<comment type="cofactor">
    <cofactor evidence="1 12">
        <name>pyridoxal 5'-phosphate</name>
        <dbReference type="ChEBI" id="CHEBI:597326"/>
    </cofactor>
</comment>
<dbReference type="InterPro" id="IPR015424">
    <property type="entry name" value="PyrdxlP-dep_Trfase"/>
</dbReference>
<dbReference type="OrthoDB" id="9808002at2"/>
<sequence length="386" mass="41371">MPTYLDANATTQISSSARDAMVNALNVGPLNPSSAHSSGEQARKLLTAARDDAAKLFGDIFPEDVIFTSGGTEGNWIAIQTFLRLGDTQLISSQIEHPSVANPISTTRNNVLIGVDARGHVKLKELSEALTSSALPTMVSVQWVNSETGVIQPITEIVQLVRDIRPEAFIHVDAAQAVGRVPLDFEGIDFATCSAHKLHGPHGIGLLYVSDHAVERLPGYMNGAGQERGIRPGTENVPAAIGMAAAFTERAENFDQHNAYMQTLRDAFETALKSRLPNIRINGENSPRVGNTSNVCFPGHDAMALIAALDANDILCSFGSACSSGKPEPSKTLLAMGLSETDAYCSVRFSVSIMNTESEIEEAAQVISRVVRDFNDNNGRGIQRTI</sequence>
<keyword evidence="9" id="KW-0408">Iron</keyword>
<dbReference type="Pfam" id="PF00266">
    <property type="entry name" value="Aminotran_5"/>
    <property type="match status" value="1"/>
</dbReference>
<dbReference type="EMBL" id="FRBW01000003">
    <property type="protein sequence ID" value="SHM73159.1"/>
    <property type="molecule type" value="Genomic_DNA"/>
</dbReference>
<comment type="function">
    <text evidence="2">Catalyzes the removal of elemental sulfur atoms from cysteine to produce alanine. Seems to participate in the biosynthesis of the nitrogenase metalloclusters by providing the inorganic sulfur required for the Fe-S core formation.</text>
</comment>
<evidence type="ECO:0000313" key="14">
    <source>
        <dbReference type="EMBL" id="SHM73159.1"/>
    </source>
</evidence>
<dbReference type="STRING" id="735517.SAMN05444272_3078"/>
<evidence type="ECO:0000256" key="9">
    <source>
        <dbReference type="ARBA" id="ARBA00023004"/>
    </source>
</evidence>
<feature type="domain" description="Aminotransferase class V" evidence="13">
    <location>
        <begin position="3"/>
        <end position="361"/>
    </location>
</feature>
<keyword evidence="15" id="KW-1185">Reference proteome</keyword>
<keyword evidence="10" id="KW-0411">Iron-sulfur</keyword>
<evidence type="ECO:0000256" key="10">
    <source>
        <dbReference type="ARBA" id="ARBA00023014"/>
    </source>
</evidence>
<evidence type="ECO:0000256" key="8">
    <source>
        <dbReference type="ARBA" id="ARBA00022898"/>
    </source>
</evidence>
<dbReference type="Gene3D" id="3.90.1150.10">
    <property type="entry name" value="Aspartate Aminotransferase, domain 1"/>
    <property type="match status" value="1"/>
</dbReference>
<proteinExistence type="inferred from homology"/>
<comment type="catalytic activity">
    <reaction evidence="11">
        <text>(sulfur carrier)-H + L-cysteine = (sulfur carrier)-SH + L-alanine</text>
        <dbReference type="Rhea" id="RHEA:43892"/>
        <dbReference type="Rhea" id="RHEA-COMP:14737"/>
        <dbReference type="Rhea" id="RHEA-COMP:14739"/>
        <dbReference type="ChEBI" id="CHEBI:29917"/>
        <dbReference type="ChEBI" id="CHEBI:35235"/>
        <dbReference type="ChEBI" id="CHEBI:57972"/>
        <dbReference type="ChEBI" id="CHEBI:64428"/>
        <dbReference type="EC" id="2.8.1.7"/>
    </reaction>
</comment>
<evidence type="ECO:0000256" key="1">
    <source>
        <dbReference type="ARBA" id="ARBA00001933"/>
    </source>
</evidence>
<dbReference type="PROSITE" id="PS00595">
    <property type="entry name" value="AA_TRANSFER_CLASS_5"/>
    <property type="match status" value="1"/>
</dbReference>
<evidence type="ECO:0000256" key="2">
    <source>
        <dbReference type="ARBA" id="ARBA00003120"/>
    </source>
</evidence>
<dbReference type="PANTHER" id="PTHR11601:SF34">
    <property type="entry name" value="CYSTEINE DESULFURASE"/>
    <property type="match status" value="1"/>
</dbReference>
<dbReference type="Gene3D" id="3.40.640.10">
    <property type="entry name" value="Type I PLP-dependent aspartate aminotransferase-like (Major domain)"/>
    <property type="match status" value="1"/>
</dbReference>
<gene>
    <name evidence="14" type="ORF">SAMN05444272_3078</name>
</gene>
<dbReference type="GO" id="GO:0051536">
    <property type="term" value="F:iron-sulfur cluster binding"/>
    <property type="evidence" value="ECO:0007669"/>
    <property type="project" value="UniProtKB-KW"/>
</dbReference>
<evidence type="ECO:0000256" key="12">
    <source>
        <dbReference type="RuleBase" id="RU004504"/>
    </source>
</evidence>
<dbReference type="GO" id="GO:0031071">
    <property type="term" value="F:cysteine desulfurase activity"/>
    <property type="evidence" value="ECO:0007669"/>
    <property type="project" value="UniProtKB-EC"/>
</dbReference>
<name>A0A1M7L5K5_9HYPH</name>
<dbReference type="InterPro" id="IPR015421">
    <property type="entry name" value="PyrdxlP-dep_Trfase_major"/>
</dbReference>
<evidence type="ECO:0000256" key="3">
    <source>
        <dbReference type="ARBA" id="ARBA00006490"/>
    </source>
</evidence>
<dbReference type="AlphaFoldDB" id="A0A1M7L5K5"/>
<dbReference type="Gene3D" id="1.10.260.50">
    <property type="match status" value="1"/>
</dbReference>
<keyword evidence="6" id="KW-0808">Transferase</keyword>
<dbReference type="InterPro" id="IPR016454">
    <property type="entry name" value="Cysteine_dSase"/>
</dbReference>
<dbReference type="GO" id="GO:0046872">
    <property type="term" value="F:metal ion binding"/>
    <property type="evidence" value="ECO:0007669"/>
    <property type="project" value="UniProtKB-KW"/>
</dbReference>
<evidence type="ECO:0000313" key="15">
    <source>
        <dbReference type="Proteomes" id="UP000186002"/>
    </source>
</evidence>
<organism evidence="14 15">
    <name type="scientific">Roseibium suaedae</name>
    <dbReference type="NCBI Taxonomy" id="735517"/>
    <lineage>
        <taxon>Bacteria</taxon>
        <taxon>Pseudomonadati</taxon>
        <taxon>Pseudomonadota</taxon>
        <taxon>Alphaproteobacteria</taxon>
        <taxon>Hyphomicrobiales</taxon>
        <taxon>Stappiaceae</taxon>
        <taxon>Roseibium</taxon>
    </lineage>
</organism>
<evidence type="ECO:0000256" key="11">
    <source>
        <dbReference type="ARBA" id="ARBA00050776"/>
    </source>
</evidence>
<dbReference type="PIRSF" id="PIRSF005572">
    <property type="entry name" value="NifS"/>
    <property type="match status" value="1"/>
</dbReference>
<dbReference type="PANTHER" id="PTHR11601">
    <property type="entry name" value="CYSTEINE DESULFURYLASE FAMILY MEMBER"/>
    <property type="match status" value="1"/>
</dbReference>
<dbReference type="EC" id="2.8.1.7" evidence="4"/>
<dbReference type="InterPro" id="IPR020578">
    <property type="entry name" value="Aminotrans_V_PyrdxlP_BS"/>
</dbReference>
<comment type="similarity">
    <text evidence="3">Belongs to the class-V pyridoxal-phosphate-dependent aminotransferase family. NifS/IscS subfamily.</text>
</comment>
<evidence type="ECO:0000256" key="4">
    <source>
        <dbReference type="ARBA" id="ARBA00012239"/>
    </source>
</evidence>
<evidence type="ECO:0000256" key="5">
    <source>
        <dbReference type="ARBA" id="ARBA00013558"/>
    </source>
</evidence>
<evidence type="ECO:0000256" key="7">
    <source>
        <dbReference type="ARBA" id="ARBA00022723"/>
    </source>
</evidence>
<keyword evidence="7" id="KW-0479">Metal-binding</keyword>
<evidence type="ECO:0000259" key="13">
    <source>
        <dbReference type="Pfam" id="PF00266"/>
    </source>
</evidence>